<accession>A0ABS5XSI7</accession>
<reference evidence="2 3" key="1">
    <citation type="submission" date="2021-03" db="EMBL/GenBank/DDBJ databases">
        <title>Microbacterium pauli sp. nov., isolated from microfiltered milk.</title>
        <authorList>
            <person name="Bellassi P."/>
            <person name="Fontana A."/>
            <person name="Callegari M.L."/>
            <person name="Lorenzo M."/>
            <person name="Cappa F."/>
        </authorList>
    </citation>
    <scope>NUCLEOTIDE SEQUENCE [LARGE SCALE GENOMIC DNA]</scope>
    <source>
        <strain evidence="2 3">DSM 18909</strain>
    </source>
</reference>
<proteinExistence type="predicted"/>
<dbReference type="EMBL" id="JAFLHG010000004">
    <property type="protein sequence ID" value="MBT8797477.1"/>
    <property type="molecule type" value="Genomic_DNA"/>
</dbReference>
<feature type="domain" description="DUF3644" evidence="1">
    <location>
        <begin position="10"/>
        <end position="160"/>
    </location>
</feature>
<dbReference type="RefSeq" id="WP_215486739.1">
    <property type="nucleotide sequence ID" value="NZ_BAAAPJ010000002.1"/>
</dbReference>
<evidence type="ECO:0000313" key="2">
    <source>
        <dbReference type="EMBL" id="MBT8797477.1"/>
    </source>
</evidence>
<evidence type="ECO:0000313" key="3">
    <source>
        <dbReference type="Proteomes" id="UP000740605"/>
    </source>
</evidence>
<name>A0ABS5XSI7_9MICO</name>
<dbReference type="Proteomes" id="UP000740605">
    <property type="component" value="Unassembled WGS sequence"/>
</dbReference>
<evidence type="ECO:0000259" key="1">
    <source>
        <dbReference type="Pfam" id="PF12358"/>
    </source>
</evidence>
<sequence>MIKEARLLKEKAVNSLLLSIDHFNRVTDVGRPEAVLIFADHSFEMLLKAAILAKGGKIREPREKNTIGFDRCVRKALSELNFITDEQALVLQTINGLRDAAQHHLVELSESQLYFHAQSGVTLFRDILRDVFLEDLGAVLPQRVLPVSTVVLTDPLEMFSSEVEVVRELLAPGRRRRAEAAAKLRGIAIVDGALRGDPLQPGDAELQRLGQRLVAGETFADIFPGIGSINFSTDGSGPQMGLRITKKEGVPVTLVPEGTAGSSVVAVHKVDLLGFYNLGHADLSKKVGLNRSKTTAAVAVAGLKADPDCYKEVAVGKARYQRYSQKAIDRIQRLVEDKGADQIWAEYKAKREN</sequence>
<protein>
    <recommendedName>
        <fullName evidence="1">DUF3644 domain-containing protein</fullName>
    </recommendedName>
</protein>
<keyword evidence="3" id="KW-1185">Reference proteome</keyword>
<gene>
    <name evidence="2" type="ORF">J0P97_05265</name>
</gene>
<dbReference type="Pfam" id="PF12358">
    <property type="entry name" value="DUF3644"/>
    <property type="match status" value="1"/>
</dbReference>
<organism evidence="2 3">
    <name type="scientific">Microbacterium flavum</name>
    <dbReference type="NCBI Taxonomy" id="415216"/>
    <lineage>
        <taxon>Bacteria</taxon>
        <taxon>Bacillati</taxon>
        <taxon>Actinomycetota</taxon>
        <taxon>Actinomycetes</taxon>
        <taxon>Micrococcales</taxon>
        <taxon>Microbacteriaceae</taxon>
        <taxon>Microbacterium</taxon>
    </lineage>
</organism>
<comment type="caution">
    <text evidence="2">The sequence shown here is derived from an EMBL/GenBank/DDBJ whole genome shotgun (WGS) entry which is preliminary data.</text>
</comment>
<dbReference type="InterPro" id="IPR022104">
    <property type="entry name" value="DUF3644"/>
</dbReference>